<protein>
    <submittedName>
        <fullName evidence="2">PRTRC system protein B</fullName>
    </submittedName>
</protein>
<sequence length="240" mass="26242">MAKILTASRSHDVALQGAILLYGPAEGQFTYSTAHRITHEAGTRKPAIGPGVPLNRRALIHAVTQVALSALPKGEFLTPNVLSVSTRAVTWWCPPAIRRVFFQCKELGTRSAVVPHPGLVFQAANDGFSVFALMEDVRPTPESMLHEPPYFNTWDVGRICIGSAQVPKQIDVASIAGWEEAFFSSAFTHPNRGAQRVKFERGVYAFWKEMLDGNFAEYPKEVLIPLKKSLGDLIAGKVGG</sequence>
<dbReference type="EMBL" id="QGBI01000023">
    <property type="protein sequence ID" value="MBX3892246.1"/>
    <property type="molecule type" value="Genomic_DNA"/>
</dbReference>
<keyword evidence="3" id="KW-1185">Reference proteome</keyword>
<dbReference type="EMBL" id="CATWFT010000009">
    <property type="protein sequence ID" value="CAJ0726614.1"/>
    <property type="molecule type" value="Genomic_DNA"/>
</dbReference>
<name>A0A2P4RAK5_RALPI</name>
<gene>
    <name evidence="2" type="ORF">DEE74_20480</name>
    <name evidence="1" type="ORF">R38712_03107</name>
</gene>
<accession>A0A2P4RAK5</accession>
<dbReference type="InterPro" id="IPR022280">
    <property type="entry name" value="PRTRC_protein-B"/>
</dbReference>
<comment type="caution">
    <text evidence="2">The sequence shown here is derived from an EMBL/GenBank/DDBJ whole genome shotgun (WGS) entry which is preliminary data.</text>
</comment>
<dbReference type="Proteomes" id="UP001189303">
    <property type="component" value="Unassembled WGS sequence"/>
</dbReference>
<reference evidence="2" key="1">
    <citation type="submission" date="2018-06" db="EMBL/GenBank/DDBJ databases">
        <authorList>
            <person name="O'Rourke A."/>
        </authorList>
    </citation>
    <scope>NUCLEOTIDE SEQUENCE</scope>
    <source>
        <strain evidence="2">132550021-3</strain>
    </source>
</reference>
<evidence type="ECO:0000313" key="3">
    <source>
        <dbReference type="Proteomes" id="UP001189303"/>
    </source>
</evidence>
<dbReference type="InterPro" id="IPR032787">
    <property type="entry name" value="Prok-E2_D"/>
</dbReference>
<dbReference type="Pfam" id="PF14460">
    <property type="entry name" value="Prok-E2_D"/>
    <property type="match status" value="1"/>
</dbReference>
<evidence type="ECO:0000313" key="4">
    <source>
        <dbReference type="Proteomes" id="UP001199322"/>
    </source>
</evidence>
<reference evidence="1 3" key="2">
    <citation type="submission" date="2023-07" db="EMBL/GenBank/DDBJ databases">
        <authorList>
            <person name="Peeters C."/>
        </authorList>
    </citation>
    <scope>NUCLEOTIDE SEQUENCE [LARGE SCALE GENOMIC DNA]</scope>
    <source>
        <strain evidence="1 3">R-38712</strain>
    </source>
</reference>
<dbReference type="Proteomes" id="UP001199322">
    <property type="component" value="Unassembled WGS sequence"/>
</dbReference>
<evidence type="ECO:0000313" key="2">
    <source>
        <dbReference type="EMBL" id="MBX3892246.1"/>
    </source>
</evidence>
<organism evidence="2 4">
    <name type="scientific">Ralstonia pickettii</name>
    <name type="common">Burkholderia pickettii</name>
    <dbReference type="NCBI Taxonomy" id="329"/>
    <lineage>
        <taxon>Bacteria</taxon>
        <taxon>Pseudomonadati</taxon>
        <taxon>Pseudomonadota</taxon>
        <taxon>Betaproteobacteria</taxon>
        <taxon>Burkholderiales</taxon>
        <taxon>Burkholderiaceae</taxon>
        <taxon>Ralstonia</taxon>
    </lineage>
</organism>
<dbReference type="OMA" id="WRDMLDG"/>
<dbReference type="AlphaFoldDB" id="A0A2P4RAK5"/>
<evidence type="ECO:0000313" key="1">
    <source>
        <dbReference type="EMBL" id="CAJ0726614.1"/>
    </source>
</evidence>
<proteinExistence type="predicted"/>
<dbReference type="RefSeq" id="WP_012435681.1">
    <property type="nucleotide sequence ID" value="NZ_CATWFT010000009.1"/>
</dbReference>
<dbReference type="NCBIfam" id="TIGR03737">
    <property type="entry name" value="PRTRC_B"/>
    <property type="match status" value="1"/>
</dbReference>